<feature type="compositionally biased region" description="Basic residues" evidence="1">
    <location>
        <begin position="329"/>
        <end position="339"/>
    </location>
</feature>
<evidence type="ECO:0000313" key="4">
    <source>
        <dbReference type="Proteomes" id="UP000727506"/>
    </source>
</evidence>
<feature type="domain" description="PSP1 C-terminal" evidence="2">
    <location>
        <begin position="64"/>
        <end position="149"/>
    </location>
</feature>
<sequence length="456" mass="50647">MPNVAAVRLTYNPRVLWFDPNGVEFAAGDALIVRTERGLEYGIADEGLKEVEQKAVDALKCALKPVVRKATAEDALAWQSMQKKAEEALPVFKQMVAEHGLDMHPVTVEFLFDGDKAVFYFEAEDRVDFRELVRALAARFHVRIDMRQIGVRDEARIVGGLGHCGQELCCKRLGGEFNPVSIRMAKDQDLSLNPQKISGVCGRLMCCLRYEADTYKEFKTRCPKMNSMVSTPEGDAKVIDINVPRETITIMAADKRVKIPVSDMEQDKKTGKPGIVPADVYDECVNRNNAPSSSSEMLVTPMFTGTDKLADNASRASGPARERDEEKKRSSRRRRRSGRSRAQDAPASQEASSKQRPQQADKRAKQDKQTKRQRPSQGAGRGQAGSSGQAKASADKAKTRRPGQRSSGLSDARSQDRSRRAASEQARKQRPAPAPTEHRKSRRRSHKAQGSDSHQD</sequence>
<evidence type="ECO:0000256" key="1">
    <source>
        <dbReference type="SAM" id="MobiDB-lite"/>
    </source>
</evidence>
<dbReference type="Proteomes" id="UP000727506">
    <property type="component" value="Unassembled WGS sequence"/>
</dbReference>
<protein>
    <submittedName>
        <fullName evidence="3">Tpl protein</fullName>
    </submittedName>
</protein>
<dbReference type="InterPro" id="IPR007557">
    <property type="entry name" value="PSP1_C"/>
</dbReference>
<feature type="compositionally biased region" description="Basic and acidic residues" evidence="1">
    <location>
        <begin position="413"/>
        <end position="427"/>
    </location>
</feature>
<dbReference type="InterPro" id="IPR047767">
    <property type="entry name" value="PSP1-like"/>
</dbReference>
<dbReference type="Pfam" id="PF04468">
    <property type="entry name" value="PSP1"/>
    <property type="match status" value="1"/>
</dbReference>
<organism evidence="3 4">
    <name type="scientific">Slackia piriformis</name>
    <dbReference type="NCBI Taxonomy" id="626934"/>
    <lineage>
        <taxon>Bacteria</taxon>
        <taxon>Bacillati</taxon>
        <taxon>Actinomycetota</taxon>
        <taxon>Coriobacteriia</taxon>
        <taxon>Eggerthellales</taxon>
        <taxon>Eggerthellaceae</taxon>
        <taxon>Slackia</taxon>
    </lineage>
</organism>
<dbReference type="NCBIfam" id="NF041131">
    <property type="entry name" value="RicT_YaaT_fam"/>
    <property type="match status" value="1"/>
</dbReference>
<comment type="caution">
    <text evidence="3">The sequence shown here is derived from an EMBL/GenBank/DDBJ whole genome shotgun (WGS) entry which is preliminary data.</text>
</comment>
<gene>
    <name evidence="3" type="ORF">KH142_07205</name>
</gene>
<evidence type="ECO:0000259" key="2">
    <source>
        <dbReference type="PROSITE" id="PS51411"/>
    </source>
</evidence>
<name>A0A943UUQ7_9ACTN</name>
<dbReference type="PANTHER" id="PTHR43830">
    <property type="entry name" value="PROTEIN PSP1"/>
    <property type="match status" value="1"/>
</dbReference>
<feature type="compositionally biased region" description="Basic and acidic residues" evidence="1">
    <location>
        <begin position="359"/>
        <end position="370"/>
    </location>
</feature>
<reference evidence="3" key="1">
    <citation type="submission" date="2021-02" db="EMBL/GenBank/DDBJ databases">
        <title>Infant gut strain persistence is associated with maternal origin, phylogeny, and functional potential including surface adhesion and iron acquisition.</title>
        <authorList>
            <person name="Lou Y.C."/>
        </authorList>
    </citation>
    <scope>NUCLEOTIDE SEQUENCE</scope>
    <source>
        <strain evidence="3">L2_039_000G1_dasL2_039_000G1_concoct_11</strain>
    </source>
</reference>
<dbReference type="PANTHER" id="PTHR43830:SF3">
    <property type="entry name" value="PROTEIN PSP1"/>
    <property type="match status" value="1"/>
</dbReference>
<dbReference type="AlphaFoldDB" id="A0A943UUQ7"/>
<dbReference type="PROSITE" id="PS51411">
    <property type="entry name" value="PSP1_C"/>
    <property type="match status" value="1"/>
</dbReference>
<proteinExistence type="predicted"/>
<dbReference type="EMBL" id="JAGZSV010000143">
    <property type="protein sequence ID" value="MBS6941246.1"/>
    <property type="molecule type" value="Genomic_DNA"/>
</dbReference>
<feature type="region of interest" description="Disordered" evidence="1">
    <location>
        <begin position="306"/>
        <end position="456"/>
    </location>
</feature>
<evidence type="ECO:0000313" key="3">
    <source>
        <dbReference type="EMBL" id="MBS6941246.1"/>
    </source>
</evidence>
<dbReference type="GO" id="GO:0005737">
    <property type="term" value="C:cytoplasm"/>
    <property type="evidence" value="ECO:0007669"/>
    <property type="project" value="TreeGrafter"/>
</dbReference>
<accession>A0A943UUQ7</accession>